<dbReference type="EMBL" id="POTQ01000009">
    <property type="protein sequence ID" value="PNV57958.1"/>
    <property type="molecule type" value="Genomic_DNA"/>
</dbReference>
<organism evidence="1 2">
    <name type="scientific">Limosilactobacillus fermentum</name>
    <name type="common">Lactobacillus fermentum</name>
    <dbReference type="NCBI Taxonomy" id="1613"/>
    <lineage>
        <taxon>Bacteria</taxon>
        <taxon>Bacillati</taxon>
        <taxon>Bacillota</taxon>
        <taxon>Bacilli</taxon>
        <taxon>Lactobacillales</taxon>
        <taxon>Lactobacillaceae</taxon>
        <taxon>Limosilactobacillus</taxon>
    </lineage>
</organism>
<sequence>MKRLEDLSLDQLKFAQAGLRQSSNWEHLAKKLSFADQMDCLGAMAMQKNPAERIMQLAVAKQFSMRRTR</sequence>
<dbReference type="RefSeq" id="WP_021350037.1">
    <property type="nucleotide sequence ID" value="NZ_JAHBRU010000143.1"/>
</dbReference>
<gene>
    <name evidence="1" type="ORF">C1Y38_05655</name>
</gene>
<evidence type="ECO:0000313" key="2">
    <source>
        <dbReference type="Proteomes" id="UP000236514"/>
    </source>
</evidence>
<comment type="caution">
    <text evidence="1">The sequence shown here is derived from an EMBL/GenBank/DDBJ whole genome shotgun (WGS) entry which is preliminary data.</text>
</comment>
<protein>
    <submittedName>
        <fullName evidence="1">Uncharacterized protein</fullName>
    </submittedName>
</protein>
<dbReference type="AlphaFoldDB" id="A0A2K2TJ22"/>
<name>A0A2K2TJ22_LIMFE</name>
<evidence type="ECO:0000313" key="1">
    <source>
        <dbReference type="EMBL" id="PNV57958.1"/>
    </source>
</evidence>
<reference evidence="1 2" key="1">
    <citation type="submission" date="2018-01" db="EMBL/GenBank/DDBJ databases">
        <title>Draft genome sequence of the feruloyl esterase-producing strain Lactobacillus fermentum CRL 1446, isolated from artisanal goat milk cheese.</title>
        <authorList>
            <person name="Abeijon Mukdsi M.C."/>
            <person name="Saavedra L."/>
            <person name="Gauffin Cano M.P."/>
            <person name="Hebert E.M."/>
            <person name="Medina R.B."/>
        </authorList>
    </citation>
    <scope>NUCLEOTIDE SEQUENCE [LARGE SCALE GENOMIC DNA]</scope>
    <source>
        <strain evidence="1 2">CRL 1446</strain>
    </source>
</reference>
<accession>A0A2K2TJ22</accession>
<dbReference type="Proteomes" id="UP000236514">
    <property type="component" value="Unassembled WGS sequence"/>
</dbReference>
<proteinExistence type="predicted"/>